<organism evidence="1 2">
    <name type="scientific">Chytriomyces confervae</name>
    <dbReference type="NCBI Taxonomy" id="246404"/>
    <lineage>
        <taxon>Eukaryota</taxon>
        <taxon>Fungi</taxon>
        <taxon>Fungi incertae sedis</taxon>
        <taxon>Chytridiomycota</taxon>
        <taxon>Chytridiomycota incertae sedis</taxon>
        <taxon>Chytridiomycetes</taxon>
        <taxon>Chytridiales</taxon>
        <taxon>Chytriomycetaceae</taxon>
        <taxon>Chytriomyces</taxon>
    </lineage>
</organism>
<sequence>MDTLQLCYTPIPQIKHYYRYGTLRDCSSARRELFFAMSLKSKSEEEAIQIARERQEERFRDKITKRTSDGVWTV</sequence>
<dbReference type="PANTHER" id="PTHR28052">
    <property type="entry name" value="UPF0545 PROTEIN C22ORF39"/>
    <property type="match status" value="1"/>
</dbReference>
<dbReference type="PANTHER" id="PTHR28052:SF1">
    <property type="entry name" value="UPF0545 PROTEIN C22ORF39"/>
    <property type="match status" value="1"/>
</dbReference>
<evidence type="ECO:0000313" key="1">
    <source>
        <dbReference type="EMBL" id="TPX55929.1"/>
    </source>
</evidence>
<keyword evidence="2" id="KW-1185">Reference proteome</keyword>
<dbReference type="Pfam" id="PF11326">
    <property type="entry name" value="PANTS-like"/>
    <property type="match status" value="1"/>
</dbReference>
<dbReference type="Proteomes" id="UP000320333">
    <property type="component" value="Unassembled WGS sequence"/>
</dbReference>
<comment type="caution">
    <text evidence="1">The sequence shown here is derived from an EMBL/GenBank/DDBJ whole genome shotgun (WGS) entry which is preliminary data.</text>
</comment>
<evidence type="ECO:0000313" key="2">
    <source>
        <dbReference type="Proteomes" id="UP000320333"/>
    </source>
</evidence>
<dbReference type="InterPro" id="IPR021475">
    <property type="entry name" value="Pants/Emi1-like"/>
</dbReference>
<dbReference type="STRING" id="246404.A0A507DVY8"/>
<reference evidence="1 2" key="1">
    <citation type="journal article" date="2019" name="Sci. Rep.">
        <title>Comparative genomics of chytrid fungi reveal insights into the obligate biotrophic and pathogenic lifestyle of Synchytrium endobioticum.</title>
        <authorList>
            <person name="van de Vossenberg B.T.L.H."/>
            <person name="Warris S."/>
            <person name="Nguyen H.D.T."/>
            <person name="van Gent-Pelzer M.P.E."/>
            <person name="Joly D.L."/>
            <person name="van de Geest H.C."/>
            <person name="Bonants P.J.M."/>
            <person name="Smith D.S."/>
            <person name="Levesque C.A."/>
            <person name="van der Lee T.A.J."/>
        </authorList>
    </citation>
    <scope>NUCLEOTIDE SEQUENCE [LARGE SCALE GENOMIC DNA]</scope>
    <source>
        <strain evidence="1 2">CBS 675.73</strain>
    </source>
</reference>
<dbReference type="AlphaFoldDB" id="A0A507DVY8"/>
<dbReference type="EMBL" id="QEAP01000824">
    <property type="protein sequence ID" value="TPX55929.1"/>
    <property type="molecule type" value="Genomic_DNA"/>
</dbReference>
<proteinExistence type="predicted"/>
<accession>A0A507DVY8</accession>
<gene>
    <name evidence="1" type="ORF">CcCBS67573_g09408</name>
</gene>
<protein>
    <submittedName>
        <fullName evidence="1">Uncharacterized protein</fullName>
    </submittedName>
</protein>
<name>A0A507DVY8_9FUNG</name>
<dbReference type="OrthoDB" id="2017405at2759"/>